<dbReference type="GO" id="GO:0031124">
    <property type="term" value="P:mRNA 3'-end processing"/>
    <property type="evidence" value="ECO:0007669"/>
    <property type="project" value="InterPro"/>
</dbReference>
<dbReference type="Proteomes" id="UP001165122">
    <property type="component" value="Unassembled WGS sequence"/>
</dbReference>
<evidence type="ECO:0000313" key="7">
    <source>
        <dbReference type="Proteomes" id="UP001165122"/>
    </source>
</evidence>
<feature type="compositionally biased region" description="Low complexity" evidence="4">
    <location>
        <begin position="130"/>
        <end position="143"/>
    </location>
</feature>
<protein>
    <recommendedName>
        <fullName evidence="5">RRM domain-containing protein</fullName>
    </recommendedName>
</protein>
<dbReference type="InterPro" id="IPR000504">
    <property type="entry name" value="RRM_dom"/>
</dbReference>
<name>A0A9W7FUP5_9STRA</name>
<evidence type="ECO:0000256" key="3">
    <source>
        <dbReference type="PROSITE-ProRule" id="PRU00176"/>
    </source>
</evidence>
<dbReference type="GO" id="GO:0003729">
    <property type="term" value="F:mRNA binding"/>
    <property type="evidence" value="ECO:0007669"/>
    <property type="project" value="TreeGrafter"/>
</dbReference>
<dbReference type="PROSITE" id="PS50102">
    <property type="entry name" value="RRM"/>
    <property type="match status" value="1"/>
</dbReference>
<feature type="domain" description="RRM" evidence="5">
    <location>
        <begin position="17"/>
        <end position="94"/>
    </location>
</feature>
<evidence type="ECO:0000259" key="5">
    <source>
        <dbReference type="PROSITE" id="PS50102"/>
    </source>
</evidence>
<evidence type="ECO:0000256" key="2">
    <source>
        <dbReference type="ARBA" id="ARBA00023242"/>
    </source>
</evidence>
<dbReference type="PANTHER" id="PTHR45735:SF2">
    <property type="entry name" value="CLEAVAGE STIMULATION FACTOR SUBUNIT 2"/>
    <property type="match status" value="1"/>
</dbReference>
<comment type="caution">
    <text evidence="6">The sequence shown here is derived from an EMBL/GenBank/DDBJ whole genome shotgun (WGS) entry which is preliminary data.</text>
</comment>
<dbReference type="Pfam" id="PF14304">
    <property type="entry name" value="CSTF_C"/>
    <property type="match status" value="1"/>
</dbReference>
<dbReference type="InterPro" id="IPR038192">
    <property type="entry name" value="CSTF_C_sf"/>
</dbReference>
<gene>
    <name evidence="6" type="ORF">TrLO_g8965</name>
</gene>
<evidence type="ECO:0000256" key="1">
    <source>
        <dbReference type="ARBA" id="ARBA00004123"/>
    </source>
</evidence>
<evidence type="ECO:0000313" key="6">
    <source>
        <dbReference type="EMBL" id="GMI18584.1"/>
    </source>
</evidence>
<dbReference type="InterPro" id="IPR026896">
    <property type="entry name" value="CSTF_C"/>
</dbReference>
<feature type="compositionally biased region" description="Polar residues" evidence="4">
    <location>
        <begin position="112"/>
        <end position="125"/>
    </location>
</feature>
<feature type="region of interest" description="Disordered" evidence="4">
    <location>
        <begin position="112"/>
        <end position="144"/>
    </location>
</feature>
<dbReference type="SMART" id="SM00360">
    <property type="entry name" value="RRM"/>
    <property type="match status" value="1"/>
</dbReference>
<keyword evidence="7" id="KW-1185">Reference proteome</keyword>
<accession>A0A9W7FUP5</accession>
<dbReference type="OrthoDB" id="272703at2759"/>
<comment type="subcellular location">
    <subcellularLocation>
        <location evidence="1">Nucleus</location>
    </subcellularLocation>
</comment>
<dbReference type="SUPFAM" id="SSF54928">
    <property type="entry name" value="RNA-binding domain, RBD"/>
    <property type="match status" value="1"/>
</dbReference>
<reference evidence="7" key="1">
    <citation type="journal article" date="2023" name="Commun. Biol.">
        <title>Genome analysis of Parmales, the sister group of diatoms, reveals the evolutionary specialization of diatoms from phago-mixotrophs to photoautotrophs.</title>
        <authorList>
            <person name="Ban H."/>
            <person name="Sato S."/>
            <person name="Yoshikawa S."/>
            <person name="Yamada K."/>
            <person name="Nakamura Y."/>
            <person name="Ichinomiya M."/>
            <person name="Sato N."/>
            <person name="Blanc-Mathieu R."/>
            <person name="Endo H."/>
            <person name="Kuwata A."/>
            <person name="Ogata H."/>
        </authorList>
    </citation>
    <scope>NUCLEOTIDE SEQUENCE [LARGE SCALE GENOMIC DNA]</scope>
    <source>
        <strain evidence="7">NIES 3700</strain>
    </source>
</reference>
<dbReference type="InterPro" id="IPR035979">
    <property type="entry name" value="RBD_domain_sf"/>
</dbReference>
<dbReference type="EMBL" id="BRXW01000338">
    <property type="protein sequence ID" value="GMI18584.1"/>
    <property type="molecule type" value="Genomic_DNA"/>
</dbReference>
<keyword evidence="2" id="KW-0539">Nucleus</keyword>
<dbReference type="Pfam" id="PF00076">
    <property type="entry name" value="RRM_1"/>
    <property type="match status" value="1"/>
</dbReference>
<dbReference type="Gene3D" id="1.10.20.70">
    <property type="entry name" value="Transcription termination and cleavage factor, C-terminal domain"/>
    <property type="match status" value="1"/>
</dbReference>
<evidence type="ECO:0000256" key="4">
    <source>
        <dbReference type="SAM" id="MobiDB-lite"/>
    </source>
</evidence>
<keyword evidence="3" id="KW-0694">RNA-binding</keyword>
<sequence>MSTPAGLAHNDGSNKKNDVFVGNLAFETNDHVLRDTFSECGQVISVKMMTDNEGRSRGFAFVEFADPNSGLNAIRNMNGVELNGRNLRVNYSSNSHLEGYSQSLGLDMSRDSVNAQSNKAQQSNKGPRRNNNNSNNSNNNTNNMEKVADCIRQLSKQEMYTVLAELKIMARIRIPDIPGVSPELVQQVMGLTDEQIQSLPMDKKNSIIALRTQILNAQ</sequence>
<dbReference type="InterPro" id="IPR012677">
    <property type="entry name" value="Nucleotide-bd_a/b_plait_sf"/>
</dbReference>
<dbReference type="Gene3D" id="3.30.70.330">
    <property type="match status" value="1"/>
</dbReference>
<proteinExistence type="predicted"/>
<organism evidence="6 7">
    <name type="scientific">Triparma laevis f. longispina</name>
    <dbReference type="NCBI Taxonomy" id="1714387"/>
    <lineage>
        <taxon>Eukaryota</taxon>
        <taxon>Sar</taxon>
        <taxon>Stramenopiles</taxon>
        <taxon>Ochrophyta</taxon>
        <taxon>Bolidophyceae</taxon>
        <taxon>Parmales</taxon>
        <taxon>Triparmaceae</taxon>
        <taxon>Triparma</taxon>
    </lineage>
</organism>
<dbReference type="GO" id="GO:0005847">
    <property type="term" value="C:mRNA cleavage and polyadenylation specificity factor complex"/>
    <property type="evidence" value="ECO:0007669"/>
    <property type="project" value="TreeGrafter"/>
</dbReference>
<dbReference type="PANTHER" id="PTHR45735">
    <property type="entry name" value="CLEAVAGE STIMULATION FACTOR SUBUNIT 2"/>
    <property type="match status" value="1"/>
</dbReference>
<dbReference type="AlphaFoldDB" id="A0A9W7FUP5"/>